<dbReference type="InterPro" id="IPR005750">
    <property type="entry name" value="UDP_GlcNAc_COvinyl_MurA"/>
</dbReference>
<dbReference type="EMBL" id="CP034928">
    <property type="protein sequence ID" value="QAA76630.1"/>
    <property type="molecule type" value="Genomic_DNA"/>
</dbReference>
<dbReference type="Proteomes" id="UP000287233">
    <property type="component" value="Chromosome"/>
</dbReference>
<keyword evidence="7" id="KW-0573">Peptidoglycan synthesis</keyword>
<gene>
    <name evidence="16" type="ORF">BIP78_0864</name>
</gene>
<evidence type="ECO:0000256" key="11">
    <source>
        <dbReference type="ARBA" id="ARBA00039108"/>
    </source>
</evidence>
<keyword evidence="6" id="KW-0133">Cell shape</keyword>
<dbReference type="KEGG" id="bih:BIP78_0864"/>
<organism evidence="16 17">
    <name type="scientific">Bipolaricaulis sibiricus</name>
    <dbReference type="NCBI Taxonomy" id="2501609"/>
    <lineage>
        <taxon>Bacteria</taxon>
        <taxon>Candidatus Bipolaricaulota</taxon>
        <taxon>Candidatus Bipolaricaulia</taxon>
        <taxon>Candidatus Bipolaricaulales</taxon>
        <taxon>Candidatus Bipolaricaulaceae</taxon>
        <taxon>Candidatus Bipolaricaulis</taxon>
    </lineage>
</organism>
<evidence type="ECO:0000313" key="16">
    <source>
        <dbReference type="EMBL" id="QAA76630.1"/>
    </source>
</evidence>
<dbReference type="InterPro" id="IPR001986">
    <property type="entry name" value="Enolpyruvate_Tfrase_dom"/>
</dbReference>
<reference evidence="17" key="1">
    <citation type="submission" date="2018-12" db="EMBL/GenBank/DDBJ databases">
        <title>Complete genome sequence of an uncultured bacterium of the candidate phylum Bipolaricaulota.</title>
        <authorList>
            <person name="Kadnikov V.V."/>
            <person name="Mardanov A.V."/>
            <person name="Beletsky A.V."/>
            <person name="Frank Y.A."/>
            <person name="Karnachuk O.V."/>
            <person name="Ravin N.V."/>
        </authorList>
    </citation>
    <scope>NUCLEOTIDE SEQUENCE [LARGE SCALE GENOMIC DNA]</scope>
</reference>
<dbReference type="SUPFAM" id="SSF55205">
    <property type="entry name" value="EPT/RTPC-like"/>
    <property type="match status" value="1"/>
</dbReference>
<dbReference type="InterPro" id="IPR050068">
    <property type="entry name" value="MurA_subfamily"/>
</dbReference>
<evidence type="ECO:0000256" key="5">
    <source>
        <dbReference type="ARBA" id="ARBA00022679"/>
    </source>
</evidence>
<evidence type="ECO:0000256" key="13">
    <source>
        <dbReference type="ARBA" id="ARBA00047527"/>
    </source>
</evidence>
<keyword evidence="3" id="KW-0963">Cytoplasm</keyword>
<evidence type="ECO:0000256" key="9">
    <source>
        <dbReference type="ARBA" id="ARBA00023316"/>
    </source>
</evidence>
<sequence>MASLLTAEPVILHNVPHLLDVDAAVALARALGKEVTWQDSRIALCGGETLAAEAPADLVQRMRASFVALGPILARVGECRMPLPGGCAIGPRPVDLHLAGLRRLGASFEVRGGTVHASATRLKGATVYLDYPSVGATEQLLLAGALADGTTVIVNPAREPEVVDVARLLTAMGAKVCWHEDRVAIRGQSSLGGAEHRVIPDRVEAGTYLLAAAITRGEVTVQGCRADHLDALLTKLGEAGAEVLTDGDAVTVRLAARARAVNVQTLPYPGFPTDLQPPMIAFLATASGRSTARETVFASRFNYVGALTRMGAQIQVSGDTVLTDGVETLHGAAVEATDIRAGAALVLAALAADEHTGIRGETHVARGYADLPEKLRSLGAEVWVTDES</sequence>
<dbReference type="GO" id="GO:0008360">
    <property type="term" value="P:regulation of cell shape"/>
    <property type="evidence" value="ECO:0007669"/>
    <property type="project" value="UniProtKB-KW"/>
</dbReference>
<dbReference type="InterPro" id="IPR036968">
    <property type="entry name" value="Enolpyruvate_Tfrase_sf"/>
</dbReference>
<evidence type="ECO:0000313" key="17">
    <source>
        <dbReference type="Proteomes" id="UP000287233"/>
    </source>
</evidence>
<name>A0A410FUP9_BIPS1</name>
<dbReference type="InterPro" id="IPR013792">
    <property type="entry name" value="RNA3'P_cycl/enolpyr_Trfase_a/b"/>
</dbReference>
<dbReference type="PANTHER" id="PTHR43783">
    <property type="entry name" value="UDP-N-ACETYLGLUCOSAMINE 1-CARBOXYVINYLTRANSFERASE"/>
    <property type="match status" value="1"/>
</dbReference>
<comment type="pathway">
    <text evidence="2">Cell wall biogenesis; peptidoglycan biosynthesis.</text>
</comment>
<keyword evidence="9" id="KW-0961">Cell wall biogenesis/degradation</keyword>
<evidence type="ECO:0000256" key="10">
    <source>
        <dbReference type="ARBA" id="ARBA00038367"/>
    </source>
</evidence>
<dbReference type="Pfam" id="PF00275">
    <property type="entry name" value="EPSP_synthase"/>
    <property type="match status" value="1"/>
</dbReference>
<evidence type="ECO:0000256" key="4">
    <source>
        <dbReference type="ARBA" id="ARBA00022618"/>
    </source>
</evidence>
<evidence type="ECO:0000256" key="14">
    <source>
        <dbReference type="NCBIfam" id="TIGR01072"/>
    </source>
</evidence>
<dbReference type="GO" id="GO:0009252">
    <property type="term" value="P:peptidoglycan biosynthetic process"/>
    <property type="evidence" value="ECO:0007669"/>
    <property type="project" value="UniProtKB-UniRule"/>
</dbReference>
<keyword evidence="5 16" id="KW-0808">Transferase</keyword>
<dbReference type="GO" id="GO:0051301">
    <property type="term" value="P:cell division"/>
    <property type="evidence" value="ECO:0007669"/>
    <property type="project" value="UniProtKB-KW"/>
</dbReference>
<evidence type="ECO:0000256" key="12">
    <source>
        <dbReference type="ARBA" id="ARBA00039754"/>
    </source>
</evidence>
<comment type="catalytic activity">
    <reaction evidence="13">
        <text>phosphoenolpyruvate + UDP-N-acetyl-alpha-D-glucosamine = UDP-N-acetyl-3-O-(1-carboxyvinyl)-alpha-D-glucosamine + phosphate</text>
        <dbReference type="Rhea" id="RHEA:18681"/>
        <dbReference type="ChEBI" id="CHEBI:43474"/>
        <dbReference type="ChEBI" id="CHEBI:57705"/>
        <dbReference type="ChEBI" id="CHEBI:58702"/>
        <dbReference type="ChEBI" id="CHEBI:68483"/>
        <dbReference type="EC" id="2.5.1.7"/>
    </reaction>
</comment>
<dbReference type="NCBIfam" id="NF006873">
    <property type="entry name" value="PRK09369.1"/>
    <property type="match status" value="1"/>
</dbReference>
<dbReference type="GO" id="GO:0019277">
    <property type="term" value="P:UDP-N-acetylgalactosamine biosynthetic process"/>
    <property type="evidence" value="ECO:0007669"/>
    <property type="project" value="InterPro"/>
</dbReference>
<proteinExistence type="inferred from homology"/>
<keyword evidence="8" id="KW-0131">Cell cycle</keyword>
<dbReference type="GO" id="GO:0008760">
    <property type="term" value="F:UDP-N-acetylglucosamine 1-carboxyvinyltransferase activity"/>
    <property type="evidence" value="ECO:0007669"/>
    <property type="project" value="UniProtKB-UniRule"/>
</dbReference>
<accession>A0A410FUP9</accession>
<evidence type="ECO:0000259" key="15">
    <source>
        <dbReference type="Pfam" id="PF00275"/>
    </source>
</evidence>
<dbReference type="GO" id="GO:0005737">
    <property type="term" value="C:cytoplasm"/>
    <property type="evidence" value="ECO:0007669"/>
    <property type="project" value="UniProtKB-SubCell"/>
</dbReference>
<dbReference type="AlphaFoldDB" id="A0A410FUP9"/>
<evidence type="ECO:0000256" key="8">
    <source>
        <dbReference type="ARBA" id="ARBA00023306"/>
    </source>
</evidence>
<evidence type="ECO:0000256" key="3">
    <source>
        <dbReference type="ARBA" id="ARBA00022490"/>
    </source>
</evidence>
<dbReference type="NCBIfam" id="TIGR01072">
    <property type="entry name" value="murA"/>
    <property type="match status" value="1"/>
</dbReference>
<evidence type="ECO:0000256" key="6">
    <source>
        <dbReference type="ARBA" id="ARBA00022960"/>
    </source>
</evidence>
<feature type="domain" description="Enolpyruvate transferase" evidence="15">
    <location>
        <begin position="2"/>
        <end position="375"/>
    </location>
</feature>
<evidence type="ECO:0000256" key="1">
    <source>
        <dbReference type="ARBA" id="ARBA00004496"/>
    </source>
</evidence>
<protein>
    <recommendedName>
        <fullName evidence="12 14">UDP-N-acetylglucosamine 1-carboxyvinyltransferase</fullName>
        <ecNumber evidence="11 14">2.5.1.7</ecNumber>
    </recommendedName>
</protein>
<dbReference type="EC" id="2.5.1.7" evidence="11 14"/>
<dbReference type="CDD" id="cd01555">
    <property type="entry name" value="UdpNAET"/>
    <property type="match status" value="1"/>
</dbReference>
<dbReference type="PANTHER" id="PTHR43783:SF1">
    <property type="entry name" value="UDP-N-ACETYLGLUCOSAMINE 1-CARBOXYVINYLTRANSFERASE"/>
    <property type="match status" value="1"/>
</dbReference>
<evidence type="ECO:0000256" key="2">
    <source>
        <dbReference type="ARBA" id="ARBA00004752"/>
    </source>
</evidence>
<comment type="subcellular location">
    <subcellularLocation>
        <location evidence="1">Cytoplasm</location>
    </subcellularLocation>
</comment>
<keyword evidence="4" id="KW-0132">Cell division</keyword>
<dbReference type="GO" id="GO:0071555">
    <property type="term" value="P:cell wall organization"/>
    <property type="evidence" value="ECO:0007669"/>
    <property type="project" value="UniProtKB-KW"/>
</dbReference>
<dbReference type="Gene3D" id="3.65.10.10">
    <property type="entry name" value="Enolpyruvate transferase domain"/>
    <property type="match status" value="2"/>
</dbReference>
<comment type="similarity">
    <text evidence="10">Belongs to the EPSP synthase family. MurA subfamily.</text>
</comment>
<evidence type="ECO:0000256" key="7">
    <source>
        <dbReference type="ARBA" id="ARBA00022984"/>
    </source>
</evidence>